<evidence type="ECO:0000256" key="3">
    <source>
        <dbReference type="ARBA" id="ARBA00022692"/>
    </source>
</evidence>
<evidence type="ECO:0000256" key="2">
    <source>
        <dbReference type="ARBA" id="ARBA00008803"/>
    </source>
</evidence>
<sequence length="631" mass="71243">MDDRFPVDSGWVETPKIRKRMLSHDEKKKASSVPTTPVLQKDNHFDILSPPSSPTASKKKKKKRPRAIHTNSNRSPLVNEITDQWDDHIVPCDQLEGLNISRNEPDPQPDEALRQISFLDYLKDELTVADFDSAQELKRERVTNFLGVPAAFEKVKFGQRTSFVQLRPSQKCDLLKGLMIIITCIVMWSMDPSRIYHSIRGQAVLKLYVVFNVLEICDKLCCSVGVDILDALFSKATLGNPDEGLGGAAYAKRQLKPITLFVLATGYMIVHTSVLFFQMITLNVAINFYSNALLSLLISNQFVEIKQSVFKKFEKENLFQLTCSDIVERFQQCAFLFIITLRNVIELSESGPSSILPSTFVPLFKLPASTSLNTLMTPVVMVISSELMVDWLKHAFITKFNQIRPSIYGKYIDVLCKDLVIGSPGRISGKNHAFVDQSPVVSRRIGFPVLPLACLYVRMMQQILPMMFMSQNTNQSANTSAAASVITNSLLNYLSDHQGMVNQVLPARIQLVVLSMVKCGWLENGLDKLFRFITWSLVVAVLAVILLALKVVVGINLLGFAYKRFSSMEEREKKEAEKEKEMKAMSKDETEYTASVRSYLSKPEDHVLGEKPIKYTLENVDRFSMVKSRIP</sequence>
<comment type="subcellular location">
    <subcellularLocation>
        <location evidence="1">Membrane</location>
        <topology evidence="1">Multi-pass membrane protein</topology>
    </subcellularLocation>
</comment>
<evidence type="ECO:0000256" key="4">
    <source>
        <dbReference type="ARBA" id="ARBA00022989"/>
    </source>
</evidence>
<proteinExistence type="inferred from homology"/>
<dbReference type="PANTHER" id="PTHR13317">
    <property type="entry name" value="TRANSMEMBRANE ANTERIOR POSTERIOR TRANSFORMATION PROTEIN 1 HOMOLOG"/>
    <property type="match status" value="1"/>
</dbReference>
<keyword evidence="9" id="KW-1185">Reference proteome</keyword>
<protein>
    <recommendedName>
        <fullName evidence="10">DUF747-domain-containing protein</fullName>
    </recommendedName>
</protein>
<reference evidence="8 9" key="1">
    <citation type="submission" date="2024-04" db="EMBL/GenBank/DDBJ databases">
        <title>genome sequences of Mucor flavus KT1a and Helicostylum pulchrum KT1b strains isolated from the surface of a dry-aged beef.</title>
        <authorList>
            <person name="Toyotome T."/>
            <person name="Hosono M."/>
            <person name="Torimaru M."/>
            <person name="Fukuda K."/>
            <person name="Mikami N."/>
        </authorList>
    </citation>
    <scope>NUCLEOTIDE SEQUENCE [LARGE SCALE GENOMIC DNA]</scope>
    <source>
        <strain evidence="8 9">KT1a</strain>
    </source>
</reference>
<comment type="caution">
    <text evidence="8">The sequence shown here is derived from an EMBL/GenBank/DDBJ whole genome shotgun (WGS) entry which is preliminary data.</text>
</comment>
<evidence type="ECO:0008006" key="10">
    <source>
        <dbReference type="Google" id="ProtNLM"/>
    </source>
</evidence>
<feature type="region of interest" description="Disordered" evidence="6">
    <location>
        <begin position="20"/>
        <end position="75"/>
    </location>
</feature>
<gene>
    <name evidence="8" type="ORF">MFLAVUS_001817</name>
</gene>
<evidence type="ECO:0000256" key="5">
    <source>
        <dbReference type="ARBA" id="ARBA00023136"/>
    </source>
</evidence>
<accession>A0ABP9YNJ9</accession>
<feature type="region of interest" description="Disordered" evidence="6">
    <location>
        <begin position="572"/>
        <end position="591"/>
    </location>
</feature>
<keyword evidence="4 7" id="KW-1133">Transmembrane helix</keyword>
<feature type="compositionally biased region" description="Basic and acidic residues" evidence="6">
    <location>
        <begin position="572"/>
        <end position="590"/>
    </location>
</feature>
<name>A0ABP9YNJ9_9FUNG</name>
<evidence type="ECO:0000313" key="8">
    <source>
        <dbReference type="EMBL" id="GAA5808426.1"/>
    </source>
</evidence>
<feature type="transmembrane region" description="Helical" evidence="7">
    <location>
        <begin position="532"/>
        <end position="562"/>
    </location>
</feature>
<keyword evidence="3 7" id="KW-0812">Transmembrane</keyword>
<dbReference type="Pfam" id="PF05346">
    <property type="entry name" value="DUF747"/>
    <property type="match status" value="1"/>
</dbReference>
<evidence type="ECO:0000313" key="9">
    <source>
        <dbReference type="Proteomes" id="UP001473302"/>
    </source>
</evidence>
<evidence type="ECO:0000256" key="1">
    <source>
        <dbReference type="ARBA" id="ARBA00004141"/>
    </source>
</evidence>
<feature type="transmembrane region" description="Helical" evidence="7">
    <location>
        <begin position="260"/>
        <end position="280"/>
    </location>
</feature>
<evidence type="ECO:0000256" key="6">
    <source>
        <dbReference type="SAM" id="MobiDB-lite"/>
    </source>
</evidence>
<comment type="similarity">
    <text evidence="2">Belongs to the TAPT1 family.</text>
</comment>
<feature type="compositionally biased region" description="Basic residues" evidence="6">
    <location>
        <begin position="57"/>
        <end position="67"/>
    </location>
</feature>
<organism evidence="8 9">
    <name type="scientific">Mucor flavus</name>
    <dbReference type="NCBI Taxonomy" id="439312"/>
    <lineage>
        <taxon>Eukaryota</taxon>
        <taxon>Fungi</taxon>
        <taxon>Fungi incertae sedis</taxon>
        <taxon>Mucoromycota</taxon>
        <taxon>Mucoromycotina</taxon>
        <taxon>Mucoromycetes</taxon>
        <taxon>Mucorales</taxon>
        <taxon>Mucorineae</taxon>
        <taxon>Mucoraceae</taxon>
        <taxon>Mucor</taxon>
    </lineage>
</organism>
<dbReference type="InterPro" id="IPR008010">
    <property type="entry name" value="Tatp1"/>
</dbReference>
<dbReference type="Proteomes" id="UP001473302">
    <property type="component" value="Unassembled WGS sequence"/>
</dbReference>
<dbReference type="PANTHER" id="PTHR13317:SF4">
    <property type="entry name" value="TRANSMEMBRANE ANTERIOR POSTERIOR TRANSFORMATION PROTEIN 1 HOMOLOG"/>
    <property type="match status" value="1"/>
</dbReference>
<dbReference type="EMBL" id="BAABUK010000003">
    <property type="protein sequence ID" value="GAA5808426.1"/>
    <property type="molecule type" value="Genomic_DNA"/>
</dbReference>
<evidence type="ECO:0000256" key="7">
    <source>
        <dbReference type="SAM" id="Phobius"/>
    </source>
</evidence>
<keyword evidence="5 7" id="KW-0472">Membrane</keyword>